<dbReference type="Pfam" id="PF09580">
    <property type="entry name" value="Spore_YhcN_YlaJ"/>
    <property type="match status" value="1"/>
</dbReference>
<dbReference type="RefSeq" id="WP_154484385.1">
    <property type="nucleotide sequence ID" value="NZ_JAHLOA010000001.1"/>
</dbReference>
<comment type="caution">
    <text evidence="2">The sequence shown here is derived from an EMBL/GenBank/DDBJ whole genome shotgun (WGS) entry which is preliminary data.</text>
</comment>
<evidence type="ECO:0000313" key="1">
    <source>
        <dbReference type="EMBL" id="MCG4564499.1"/>
    </source>
</evidence>
<proteinExistence type="predicted"/>
<reference evidence="1" key="2">
    <citation type="submission" date="2022-01" db="EMBL/GenBank/DDBJ databases">
        <title>Collection of gut derived symbiotic bacterial strains cultured from healthy donors.</title>
        <authorList>
            <person name="Lin H."/>
            <person name="Kohout C."/>
            <person name="Waligurski E."/>
            <person name="Pamer E.G."/>
        </authorList>
    </citation>
    <scope>NUCLEOTIDE SEQUENCE</scope>
    <source>
        <strain evidence="1">MSK.14.39</strain>
    </source>
</reference>
<dbReference type="OrthoDB" id="1707676at2"/>
<dbReference type="InterPro" id="IPR019076">
    <property type="entry name" value="Spore_lipoprot_YhcN/YlaJ-like"/>
</dbReference>
<sequence length="161" mass="17862">MGKTNKKLLFLLISMMIISIIISGCKKGDVEKVEEEMEEDIEQKDVSADVGAKKTNELVDRGEKIADNLVELIGVEGATAIIYDNEAIVAVEIAEEVELDENMINMIKNTAIESDGQIKEAKVIADKKTFDIIDDIAQALIKGDSIDKYKKEIDNIMKKTK</sequence>
<dbReference type="PROSITE" id="PS51257">
    <property type="entry name" value="PROKAR_LIPOPROTEIN"/>
    <property type="match status" value="1"/>
</dbReference>
<dbReference type="Proteomes" id="UP000462760">
    <property type="component" value="Unassembled WGS sequence"/>
</dbReference>
<evidence type="ECO:0000313" key="4">
    <source>
        <dbReference type="Proteomes" id="UP001108123"/>
    </source>
</evidence>
<dbReference type="Proteomes" id="UP001108123">
    <property type="component" value="Unassembled WGS sequence"/>
</dbReference>
<evidence type="ECO:0000313" key="2">
    <source>
        <dbReference type="EMBL" id="MSS43710.1"/>
    </source>
</evidence>
<evidence type="ECO:0000313" key="3">
    <source>
        <dbReference type="Proteomes" id="UP000462760"/>
    </source>
</evidence>
<accession>A0A844FIB4</accession>
<dbReference type="EMBL" id="VULR01000010">
    <property type="protein sequence ID" value="MSS43710.1"/>
    <property type="molecule type" value="Genomic_DNA"/>
</dbReference>
<keyword evidence="4" id="KW-1185">Reference proteome</keyword>
<protein>
    <submittedName>
        <fullName evidence="1">YhcN/YlaJ family sporulation lipoprotein</fullName>
    </submittedName>
</protein>
<gene>
    <name evidence="2" type="ORF">FYJ27_08220</name>
    <name evidence="1" type="ORF">L0P62_03455</name>
</gene>
<name>A0A844FIB4_9FIRM</name>
<reference evidence="2 3" key="1">
    <citation type="submission" date="2019-08" db="EMBL/GenBank/DDBJ databases">
        <title>In-depth cultivation of the pig gut microbiome towards novel bacterial diversity and tailored functional studies.</title>
        <authorList>
            <person name="Wylensek D."/>
            <person name="Hitch T.C.A."/>
            <person name="Clavel T."/>
        </authorList>
    </citation>
    <scope>NUCLEOTIDE SEQUENCE [LARGE SCALE GENOMIC DNA]</scope>
    <source>
        <strain evidence="2 3">Med78-601-WT-4W-RMD-3</strain>
    </source>
</reference>
<organism evidence="2 3">
    <name type="scientific">Anaerosalibacter bizertensis</name>
    <dbReference type="NCBI Taxonomy" id="932217"/>
    <lineage>
        <taxon>Bacteria</taxon>
        <taxon>Bacillati</taxon>
        <taxon>Bacillota</taxon>
        <taxon>Tissierellia</taxon>
        <taxon>Tissierellales</taxon>
        <taxon>Sporanaerobacteraceae</taxon>
        <taxon>Anaerosalibacter</taxon>
    </lineage>
</organism>
<keyword evidence="1" id="KW-0449">Lipoprotein</keyword>
<dbReference type="AlphaFoldDB" id="A0A844FIB4"/>
<dbReference type="EMBL" id="JAKNID010000007">
    <property type="protein sequence ID" value="MCG4564499.1"/>
    <property type="molecule type" value="Genomic_DNA"/>
</dbReference>